<evidence type="ECO:0000259" key="1">
    <source>
        <dbReference type="Pfam" id="PF07883"/>
    </source>
</evidence>
<proteinExistence type="predicted"/>
<dbReference type="EMBL" id="JBHSCN010000006">
    <property type="protein sequence ID" value="MFC4244535.1"/>
    <property type="molecule type" value="Genomic_DNA"/>
</dbReference>
<evidence type="ECO:0000313" key="3">
    <source>
        <dbReference type="Proteomes" id="UP001595900"/>
    </source>
</evidence>
<comment type="caution">
    <text evidence="2">The sequence shown here is derived from an EMBL/GenBank/DDBJ whole genome shotgun (WGS) entry which is preliminary data.</text>
</comment>
<sequence length="119" mass="13075">MLTDAFTRFTDTWSPKIAGDINDMQVKVAKFEGAFTWHHHDGEDELFLVVDGALRIELEDGVVDLVPGELVIIPRGVEHRPVAQPTANVVLFESAATVNTGNATDDARTTTDLDRLESL</sequence>
<dbReference type="Gene3D" id="2.60.120.10">
    <property type="entry name" value="Jelly Rolls"/>
    <property type="match status" value="1"/>
</dbReference>
<protein>
    <submittedName>
        <fullName evidence="2">Cupin domain-containing protein</fullName>
    </submittedName>
</protein>
<dbReference type="InterPro" id="IPR013096">
    <property type="entry name" value="Cupin_2"/>
</dbReference>
<keyword evidence="3" id="KW-1185">Reference proteome</keyword>
<dbReference type="SUPFAM" id="SSF51182">
    <property type="entry name" value="RmlC-like cupins"/>
    <property type="match status" value="1"/>
</dbReference>
<organism evidence="2 3">
    <name type="scientific">Gryllotalpicola reticulitermitis</name>
    <dbReference type="NCBI Taxonomy" id="1184153"/>
    <lineage>
        <taxon>Bacteria</taxon>
        <taxon>Bacillati</taxon>
        <taxon>Actinomycetota</taxon>
        <taxon>Actinomycetes</taxon>
        <taxon>Micrococcales</taxon>
        <taxon>Microbacteriaceae</taxon>
        <taxon>Gryllotalpicola</taxon>
    </lineage>
</organism>
<name>A0ABV8QAK3_9MICO</name>
<accession>A0ABV8QAK3</accession>
<dbReference type="InterPro" id="IPR011051">
    <property type="entry name" value="RmlC_Cupin_sf"/>
</dbReference>
<evidence type="ECO:0000313" key="2">
    <source>
        <dbReference type="EMBL" id="MFC4244535.1"/>
    </source>
</evidence>
<dbReference type="Pfam" id="PF07883">
    <property type="entry name" value="Cupin_2"/>
    <property type="match status" value="1"/>
</dbReference>
<gene>
    <name evidence="2" type="ORF">ACFOYW_14250</name>
</gene>
<dbReference type="InterPro" id="IPR014710">
    <property type="entry name" value="RmlC-like_jellyroll"/>
</dbReference>
<dbReference type="CDD" id="cd02226">
    <property type="entry name" value="cupin_YdbB-like"/>
    <property type="match status" value="1"/>
</dbReference>
<feature type="domain" description="Cupin type-2" evidence="1">
    <location>
        <begin position="32"/>
        <end position="89"/>
    </location>
</feature>
<dbReference type="Proteomes" id="UP001595900">
    <property type="component" value="Unassembled WGS sequence"/>
</dbReference>
<dbReference type="RefSeq" id="WP_390230220.1">
    <property type="nucleotide sequence ID" value="NZ_JBHSCN010000006.1"/>
</dbReference>
<dbReference type="PANTHER" id="PTHR36114">
    <property type="entry name" value="16.7 KDA PROTEIN IN WHIE LOCUS"/>
    <property type="match status" value="1"/>
</dbReference>
<dbReference type="InterPro" id="IPR052044">
    <property type="entry name" value="PKS_Associated_Protein"/>
</dbReference>
<reference evidence="3" key="1">
    <citation type="journal article" date="2019" name="Int. J. Syst. Evol. Microbiol.">
        <title>The Global Catalogue of Microorganisms (GCM) 10K type strain sequencing project: providing services to taxonomists for standard genome sequencing and annotation.</title>
        <authorList>
            <consortium name="The Broad Institute Genomics Platform"/>
            <consortium name="The Broad Institute Genome Sequencing Center for Infectious Disease"/>
            <person name="Wu L."/>
            <person name="Ma J."/>
        </authorList>
    </citation>
    <scope>NUCLEOTIDE SEQUENCE [LARGE SCALE GENOMIC DNA]</scope>
    <source>
        <strain evidence="3">CGMCC 1.10363</strain>
    </source>
</reference>
<dbReference type="PANTHER" id="PTHR36114:SF1">
    <property type="entry name" value="16.7 KDA PROTEIN IN WHIE LOCUS"/>
    <property type="match status" value="1"/>
</dbReference>